<gene>
    <name evidence="1" type="ORF">QSP1433_LOCUS2352</name>
</gene>
<evidence type="ECO:0000313" key="1">
    <source>
        <dbReference type="EMBL" id="CAD9668213.1"/>
    </source>
</evidence>
<protein>
    <submittedName>
        <fullName evidence="1">Uncharacterized protein</fullName>
    </submittedName>
</protein>
<accession>A0A7S2RDU8</accession>
<sequence>MDNDIHKCTSLGASLDEALKSKELSATISEEEKDVVWKQFQESLEAGIVSALNVRHADEKAKSTESNGRKKRNRTGKVVANVASHNILFGELRFHLEDCRVDASEVGKFDVDEILVLAEEGSKFVLQ</sequence>
<dbReference type="AlphaFoldDB" id="A0A7S2RDU8"/>
<reference evidence="1" key="1">
    <citation type="submission" date="2021-01" db="EMBL/GenBank/DDBJ databases">
        <authorList>
            <person name="Corre E."/>
            <person name="Pelletier E."/>
            <person name="Niang G."/>
            <person name="Scheremetjew M."/>
            <person name="Finn R."/>
            <person name="Kale V."/>
            <person name="Holt S."/>
            <person name="Cochrane G."/>
            <person name="Meng A."/>
            <person name="Brown T."/>
            <person name="Cohen L."/>
        </authorList>
    </citation>
    <scope>NUCLEOTIDE SEQUENCE</scope>
    <source>
        <strain evidence="1">NY070348D</strain>
    </source>
</reference>
<name>A0A7S2RDU8_9STRA</name>
<proteinExistence type="predicted"/>
<dbReference type="EMBL" id="HBHK01003969">
    <property type="protein sequence ID" value="CAD9668213.1"/>
    <property type="molecule type" value="Transcribed_RNA"/>
</dbReference>
<organism evidence="1">
    <name type="scientific">Mucochytrium quahogii</name>
    <dbReference type="NCBI Taxonomy" id="96639"/>
    <lineage>
        <taxon>Eukaryota</taxon>
        <taxon>Sar</taxon>
        <taxon>Stramenopiles</taxon>
        <taxon>Bigyra</taxon>
        <taxon>Labyrinthulomycetes</taxon>
        <taxon>Thraustochytrida</taxon>
        <taxon>Thraustochytriidae</taxon>
        <taxon>Mucochytrium</taxon>
    </lineage>
</organism>